<evidence type="ECO:0000313" key="2">
    <source>
        <dbReference type="EMBL" id="STO32287.1"/>
    </source>
</evidence>
<dbReference type="RefSeq" id="WP_115271271.1">
    <property type="nucleotide sequence ID" value="NZ_UGGU01000003.1"/>
</dbReference>
<evidence type="ECO:0000256" key="1">
    <source>
        <dbReference type="SAM" id="SignalP"/>
    </source>
</evidence>
<accession>A0A377GZ61</accession>
<keyword evidence="1" id="KW-0732">Signal</keyword>
<feature type="signal peptide" evidence="1">
    <location>
        <begin position="1"/>
        <end position="17"/>
    </location>
</feature>
<evidence type="ECO:0000313" key="3">
    <source>
        <dbReference type="Proteomes" id="UP000255328"/>
    </source>
</evidence>
<keyword evidence="3" id="KW-1185">Reference proteome</keyword>
<dbReference type="Proteomes" id="UP000255328">
    <property type="component" value="Unassembled WGS sequence"/>
</dbReference>
<protein>
    <submittedName>
        <fullName evidence="2">Uncharacterized protein</fullName>
    </submittedName>
</protein>
<organism evidence="2 3">
    <name type="scientific">Fusobacterium necrogenes</name>
    <dbReference type="NCBI Taxonomy" id="858"/>
    <lineage>
        <taxon>Bacteria</taxon>
        <taxon>Fusobacteriati</taxon>
        <taxon>Fusobacteriota</taxon>
        <taxon>Fusobacteriia</taxon>
        <taxon>Fusobacteriales</taxon>
        <taxon>Fusobacteriaceae</taxon>
        <taxon>Fusobacterium</taxon>
    </lineage>
</organism>
<feature type="chain" id="PRO_5016746346" evidence="1">
    <location>
        <begin position="18"/>
        <end position="277"/>
    </location>
</feature>
<gene>
    <name evidence="2" type="ORF">NCTC10723_01780</name>
</gene>
<dbReference type="OrthoDB" id="92512at2"/>
<name>A0A377GZ61_9FUSO</name>
<dbReference type="AlphaFoldDB" id="A0A377GZ61"/>
<sequence>MKKLLLGSLLVSSAVLAAGPEAAITSSAAVSSNEVGVGKYFYIAKNYQELAAVPGFTMSAPAGLVPGKGVVFAGIGGLHTKGKKGNDTDGSMALGFGYGNPYETLGGAISLSLGSINPDDGGEFNRGSLNISLGHNFSNLGVGLAVGVNTIDMWHAKGSDKMDESYYVAMTKLLPNGIVPVAVTAGVGNNDFAKITQTGDKKDHMHPFVSLAAYVLPQVSLIADYTSDIVTLGVGLVPSPKLPITITMGAYNVNRETIDIGNDKTSFIASLSAAYSF</sequence>
<proteinExistence type="predicted"/>
<reference evidence="2 3" key="1">
    <citation type="submission" date="2018-06" db="EMBL/GenBank/DDBJ databases">
        <authorList>
            <consortium name="Pathogen Informatics"/>
            <person name="Doyle S."/>
        </authorList>
    </citation>
    <scope>NUCLEOTIDE SEQUENCE [LARGE SCALE GENOMIC DNA]</scope>
    <source>
        <strain evidence="2 3">NCTC10723</strain>
    </source>
</reference>
<dbReference type="EMBL" id="UGGU01000003">
    <property type="protein sequence ID" value="STO32287.1"/>
    <property type="molecule type" value="Genomic_DNA"/>
</dbReference>